<dbReference type="GO" id="GO:0006574">
    <property type="term" value="P:L-valine catabolic process"/>
    <property type="evidence" value="ECO:0007669"/>
    <property type="project" value="TreeGrafter"/>
</dbReference>
<dbReference type="CDD" id="cd06558">
    <property type="entry name" value="crotonase-like"/>
    <property type="match status" value="1"/>
</dbReference>
<dbReference type="PANTHER" id="PTHR43176:SF3">
    <property type="entry name" value="3-HYDROXYISOBUTYRYL-COA HYDROLASE, MITOCHONDRIAL"/>
    <property type="match status" value="1"/>
</dbReference>
<dbReference type="OrthoDB" id="9790967at2"/>
<comment type="catalytic activity">
    <reaction evidence="1">
        <text>3-hydroxy-2-methylpropanoyl-CoA + H2O = 3-hydroxy-2-methylpropanoate + CoA + H(+)</text>
        <dbReference type="Rhea" id="RHEA:20888"/>
        <dbReference type="ChEBI" id="CHEBI:11805"/>
        <dbReference type="ChEBI" id="CHEBI:15377"/>
        <dbReference type="ChEBI" id="CHEBI:15378"/>
        <dbReference type="ChEBI" id="CHEBI:57287"/>
        <dbReference type="ChEBI" id="CHEBI:57340"/>
        <dbReference type="EC" id="3.1.2.4"/>
    </reaction>
</comment>
<evidence type="ECO:0000313" key="6">
    <source>
        <dbReference type="Proteomes" id="UP000036771"/>
    </source>
</evidence>
<gene>
    <name evidence="5" type="primary">fadB</name>
    <name evidence="5" type="ORF">Cva_00463</name>
</gene>
<feature type="domain" description="Enoyl-CoA hydratase/isomerase" evidence="4">
    <location>
        <begin position="16"/>
        <end position="342"/>
    </location>
</feature>
<dbReference type="STRING" id="1629334.Cva_00463"/>
<protein>
    <recommendedName>
        <fullName evidence="2">3-hydroxyisobutyryl-CoA hydrolase</fullName>
        <ecNumber evidence="2">3.1.2.4</ecNumber>
    </recommendedName>
</protein>
<dbReference type="SUPFAM" id="SSF52096">
    <property type="entry name" value="ClpP/crotonase"/>
    <property type="match status" value="1"/>
</dbReference>
<dbReference type="Gene3D" id="3.90.226.10">
    <property type="entry name" value="2-enoyl-CoA Hydratase, Chain A, domain 1"/>
    <property type="match status" value="1"/>
</dbReference>
<evidence type="ECO:0000256" key="3">
    <source>
        <dbReference type="ARBA" id="ARBA00022801"/>
    </source>
</evidence>
<dbReference type="EMBL" id="BBVC01000019">
    <property type="protein sequence ID" value="GAO97823.1"/>
    <property type="molecule type" value="Genomic_DNA"/>
</dbReference>
<evidence type="ECO:0000313" key="5">
    <source>
        <dbReference type="EMBL" id="GAO97823.1"/>
    </source>
</evidence>
<dbReference type="InterPro" id="IPR029045">
    <property type="entry name" value="ClpP/crotonase-like_dom_sf"/>
</dbReference>
<sequence>MTSLDHSILTEIKGRVGLVTLHRPSALNALNVEMISHLSRTLDLWRDDSNVSCVVLQGTGERAFCAGGDLRSVYEAKQRDDTEALSFLFREEYRLNYKIHMFPKPYISFLHGYTMGGGLGISVHGSHRIVCEGSCLAMPEVTIGYFPDVGAGYFLNQCPGFLGMYLALTGIYISAEDALYARLATHYVRKENYQELFQDFCHRSPATSYEVEEILGRFQEPVPVSSLKERRGEIDRLFGKEQFDDILRTLEQEKSEFSDECLKTLSTKSPSSLKVTFELLKRMRGKSLREALHYDFLLAQKFGKHPDFFEGIRAAIIDKDQNPQWQPKTLDEVTQNVVEEYFVAHSDQKLFD</sequence>
<dbReference type="InterPro" id="IPR032259">
    <property type="entry name" value="HIBYL-CoA-H"/>
</dbReference>
<dbReference type="EC" id="3.1.2.4" evidence="2"/>
<dbReference type="GO" id="GO:0003860">
    <property type="term" value="F:3-hydroxyisobutyryl-CoA hydrolase activity"/>
    <property type="evidence" value="ECO:0007669"/>
    <property type="project" value="UniProtKB-EC"/>
</dbReference>
<evidence type="ECO:0000256" key="1">
    <source>
        <dbReference type="ARBA" id="ARBA00001709"/>
    </source>
</evidence>
<dbReference type="AlphaFoldDB" id="A0A0K8MC81"/>
<comment type="caution">
    <text evidence="5">The sequence shown here is derived from an EMBL/GenBank/DDBJ whole genome shotgun (WGS) entry which is preliminary data.</text>
</comment>
<accession>A0A0K8MC81</accession>
<dbReference type="NCBIfam" id="NF004127">
    <property type="entry name" value="PRK05617.1"/>
    <property type="match status" value="1"/>
</dbReference>
<evidence type="ECO:0000259" key="4">
    <source>
        <dbReference type="Pfam" id="PF16113"/>
    </source>
</evidence>
<dbReference type="Pfam" id="PF16113">
    <property type="entry name" value="ECH_2"/>
    <property type="match status" value="1"/>
</dbReference>
<organism evidence="5 6">
    <name type="scientific">Caedimonas varicaedens</name>
    <dbReference type="NCBI Taxonomy" id="1629334"/>
    <lineage>
        <taxon>Bacteria</taxon>
        <taxon>Pseudomonadati</taxon>
        <taxon>Pseudomonadota</taxon>
        <taxon>Alphaproteobacteria</taxon>
        <taxon>Holosporales</taxon>
        <taxon>Caedimonadaceae</taxon>
        <taxon>Caedimonas</taxon>
    </lineage>
</organism>
<reference evidence="5 6" key="1">
    <citation type="submission" date="2015-03" db="EMBL/GenBank/DDBJ databases">
        <title>Caedibacter varicaedens, whole genome shotgun sequence.</title>
        <authorList>
            <person name="Suzuki H."/>
            <person name="Dapper A.L."/>
            <person name="Gibson A.K."/>
            <person name="Jackson C."/>
            <person name="Lee H."/>
            <person name="Pejaver V.R."/>
            <person name="Doak T."/>
            <person name="Lynch M."/>
        </authorList>
    </citation>
    <scope>NUCLEOTIDE SEQUENCE [LARGE SCALE GENOMIC DNA]</scope>
</reference>
<proteinExistence type="predicted"/>
<name>A0A0K8MC81_9PROT</name>
<evidence type="ECO:0000256" key="2">
    <source>
        <dbReference type="ARBA" id="ARBA00011915"/>
    </source>
</evidence>
<keyword evidence="6" id="KW-1185">Reference proteome</keyword>
<dbReference type="PANTHER" id="PTHR43176">
    <property type="entry name" value="3-HYDROXYISOBUTYRYL-COA HYDROLASE-RELATED"/>
    <property type="match status" value="1"/>
</dbReference>
<keyword evidence="3" id="KW-0378">Hydrolase</keyword>
<dbReference type="InterPro" id="IPR045004">
    <property type="entry name" value="ECH_dom"/>
</dbReference>
<dbReference type="Proteomes" id="UP000036771">
    <property type="component" value="Unassembled WGS sequence"/>
</dbReference>